<sequence>MIVCKDFDRNARNSVILQRFSAHGIVIKITLQDLDKVFHHGVSPQDAFIEISQLDTYQTNEKWFAHKCRLLFDEEGKNESLGPKERLCLIAPSEKTALKSLLVQRERQGVGIFVQGSTIGYSPITWMGDEDNPASYLHEAFTKSCAEVEKELTYKNDLNYRSNMKVLEPLHFDVFNDKHRFFPGSDVGDECSGSCTIPETSVLVESNCCIPVCMDLKRRVQLKQVDRGLGPKKNSAAAETGRQIKGAIVHVPEKTKPPKRRLDQALEQTKERFPRV</sequence>
<comment type="caution">
    <text evidence="2">The sequence shown here is derived from an EMBL/GenBank/DDBJ whole genome shotgun (WGS) entry which is preliminary data.</text>
</comment>
<dbReference type="Proteomes" id="UP000743370">
    <property type="component" value="Unassembled WGS sequence"/>
</dbReference>
<feature type="region of interest" description="Disordered" evidence="1">
    <location>
        <begin position="251"/>
        <end position="276"/>
    </location>
</feature>
<dbReference type="AlphaFoldDB" id="A0A8T0KM46"/>
<organism evidence="2 3">
    <name type="scientific">Phaseolus angularis</name>
    <name type="common">Azuki bean</name>
    <name type="synonym">Vigna angularis</name>
    <dbReference type="NCBI Taxonomy" id="3914"/>
    <lineage>
        <taxon>Eukaryota</taxon>
        <taxon>Viridiplantae</taxon>
        <taxon>Streptophyta</taxon>
        <taxon>Embryophyta</taxon>
        <taxon>Tracheophyta</taxon>
        <taxon>Spermatophyta</taxon>
        <taxon>Magnoliopsida</taxon>
        <taxon>eudicotyledons</taxon>
        <taxon>Gunneridae</taxon>
        <taxon>Pentapetalae</taxon>
        <taxon>rosids</taxon>
        <taxon>fabids</taxon>
        <taxon>Fabales</taxon>
        <taxon>Fabaceae</taxon>
        <taxon>Papilionoideae</taxon>
        <taxon>50 kb inversion clade</taxon>
        <taxon>NPAAA clade</taxon>
        <taxon>indigoferoid/millettioid clade</taxon>
        <taxon>Phaseoleae</taxon>
        <taxon>Vigna</taxon>
    </lineage>
</organism>
<gene>
    <name evidence="2" type="ORF">HKW66_Vig0093920</name>
</gene>
<evidence type="ECO:0000256" key="1">
    <source>
        <dbReference type="SAM" id="MobiDB-lite"/>
    </source>
</evidence>
<proteinExistence type="predicted"/>
<evidence type="ECO:0000313" key="2">
    <source>
        <dbReference type="EMBL" id="KAG2400754.1"/>
    </source>
</evidence>
<protein>
    <submittedName>
        <fullName evidence="2">Uncharacterized protein</fullName>
    </submittedName>
</protein>
<evidence type="ECO:0000313" key="3">
    <source>
        <dbReference type="Proteomes" id="UP000743370"/>
    </source>
</evidence>
<dbReference type="EMBL" id="JABFOF010000004">
    <property type="protein sequence ID" value="KAG2400754.1"/>
    <property type="molecule type" value="Genomic_DNA"/>
</dbReference>
<accession>A0A8T0KM46</accession>
<reference evidence="2 3" key="1">
    <citation type="submission" date="2020-05" db="EMBL/GenBank/DDBJ databases">
        <title>Vigna angularis (adzuki bean) Var. LongXiaoDou No. 4 denovo assembly.</title>
        <authorList>
            <person name="Xiang H."/>
        </authorList>
    </citation>
    <scope>NUCLEOTIDE SEQUENCE [LARGE SCALE GENOMIC DNA]</scope>
    <source>
        <tissue evidence="2">Leaf</tissue>
    </source>
</reference>
<name>A0A8T0KM46_PHAAN</name>